<sequence>MKENVSTSTRVLGLLIELLGAERPRSKRRLRELPGYRGLSGAAFESQFQRDKSALRDAGILVELVGGGDDAYTISSDSFASAPVALDDLDGALVQLAVSAWNPREADPSLIDPKIAALSTGASPAAGRLTLGLEGAETVARIVEAIADRRIVSFEYRSVNGAFARAVEPWRLVVRGRALYLWGADLDREGQRLFRLSRFDSPVEFLGEPGDAGPVPEDLAAPFEAQLIAPLLLVRETAAAGIRRFIDEGDGLRDGKWREARGEPGERGEWVSRILSEVEDVVVLEPEDLREEILERLRVAESWGGANA</sequence>
<dbReference type="PROSITE" id="PS52050">
    <property type="entry name" value="WYL"/>
    <property type="match status" value="1"/>
</dbReference>
<organism evidence="2 3">
    <name type="scientific">Schaalia hyovaginalis</name>
    <dbReference type="NCBI Taxonomy" id="29316"/>
    <lineage>
        <taxon>Bacteria</taxon>
        <taxon>Bacillati</taxon>
        <taxon>Actinomycetota</taxon>
        <taxon>Actinomycetes</taxon>
        <taxon>Actinomycetales</taxon>
        <taxon>Actinomycetaceae</taxon>
        <taxon>Schaalia</taxon>
    </lineage>
</organism>
<gene>
    <name evidence="2" type="ORF">HD592_001223</name>
</gene>
<evidence type="ECO:0000313" key="3">
    <source>
        <dbReference type="Proteomes" id="UP000617426"/>
    </source>
</evidence>
<protein>
    <submittedName>
        <fullName evidence="2">Proteasome accessory factor B</fullName>
    </submittedName>
</protein>
<comment type="caution">
    <text evidence="2">The sequence shown here is derived from an EMBL/GenBank/DDBJ whole genome shotgun (WGS) entry which is preliminary data.</text>
</comment>
<proteinExistence type="predicted"/>
<dbReference type="InterPro" id="IPR051534">
    <property type="entry name" value="CBASS_pafABC_assoc_protein"/>
</dbReference>
<accession>A0A923IXQ1</accession>
<keyword evidence="2" id="KW-0647">Proteasome</keyword>
<keyword evidence="3" id="KW-1185">Reference proteome</keyword>
<evidence type="ECO:0000259" key="1">
    <source>
        <dbReference type="Pfam" id="PF13280"/>
    </source>
</evidence>
<reference evidence="2" key="1">
    <citation type="submission" date="2020-08" db="EMBL/GenBank/DDBJ databases">
        <title>Sequencing the genomes of 1000 actinobacteria strains.</title>
        <authorList>
            <person name="Klenk H.-P."/>
        </authorList>
    </citation>
    <scope>NUCLEOTIDE SEQUENCE</scope>
    <source>
        <strain evidence="2">DSM 10695</strain>
    </source>
</reference>
<name>A0A923IXQ1_9ACTO</name>
<dbReference type="EMBL" id="JACHMK010000001">
    <property type="protein sequence ID" value="MBB6334658.1"/>
    <property type="molecule type" value="Genomic_DNA"/>
</dbReference>
<feature type="domain" description="WYL" evidence="1">
    <location>
        <begin position="137"/>
        <end position="201"/>
    </location>
</feature>
<dbReference type="Pfam" id="PF13280">
    <property type="entry name" value="WYL"/>
    <property type="match status" value="1"/>
</dbReference>
<dbReference type="PANTHER" id="PTHR34580:SF3">
    <property type="entry name" value="PROTEIN PAFB"/>
    <property type="match status" value="1"/>
</dbReference>
<dbReference type="AlphaFoldDB" id="A0A923IXQ1"/>
<dbReference type="InterPro" id="IPR026881">
    <property type="entry name" value="WYL_dom"/>
</dbReference>
<dbReference type="Proteomes" id="UP000617426">
    <property type="component" value="Unassembled WGS sequence"/>
</dbReference>
<dbReference type="GO" id="GO:0000502">
    <property type="term" value="C:proteasome complex"/>
    <property type="evidence" value="ECO:0007669"/>
    <property type="project" value="UniProtKB-KW"/>
</dbReference>
<dbReference type="RefSeq" id="WP_184452549.1">
    <property type="nucleotide sequence ID" value="NZ_JACHMK010000001.1"/>
</dbReference>
<dbReference type="PANTHER" id="PTHR34580">
    <property type="match status" value="1"/>
</dbReference>
<evidence type="ECO:0000313" key="2">
    <source>
        <dbReference type="EMBL" id="MBB6334658.1"/>
    </source>
</evidence>